<evidence type="ECO:0000256" key="6">
    <source>
        <dbReference type="ARBA" id="ARBA00023004"/>
    </source>
</evidence>
<dbReference type="InterPro" id="IPR017896">
    <property type="entry name" value="4Fe4S_Fe-S-bd"/>
</dbReference>
<dbReference type="Pfam" id="PF02589">
    <property type="entry name" value="LUD_dom"/>
    <property type="match status" value="1"/>
</dbReference>
<evidence type="ECO:0000256" key="3">
    <source>
        <dbReference type="ARBA" id="ARBA00022723"/>
    </source>
</evidence>
<dbReference type="Proteomes" id="UP000265691">
    <property type="component" value="Unassembled WGS sequence"/>
</dbReference>
<gene>
    <name evidence="9" type="ORF">CKF54_03835</name>
</gene>
<dbReference type="PANTHER" id="PTHR47153:SF2">
    <property type="entry name" value="LACTATE UTILIZATION PROTEIN B"/>
    <property type="match status" value="1"/>
</dbReference>
<dbReference type="Pfam" id="PF13183">
    <property type="entry name" value="Fer4_8"/>
    <property type="match status" value="1"/>
</dbReference>
<dbReference type="InterPro" id="IPR004452">
    <property type="entry name" value="LutB/LldF"/>
</dbReference>
<evidence type="ECO:0000313" key="10">
    <source>
        <dbReference type="Proteomes" id="UP000265691"/>
    </source>
</evidence>
<keyword evidence="4" id="KW-0677">Repeat</keyword>
<dbReference type="OrthoDB" id="5289041at2"/>
<dbReference type="InterPro" id="IPR009051">
    <property type="entry name" value="Helical_ferredxn"/>
</dbReference>
<dbReference type="GO" id="GO:0051539">
    <property type="term" value="F:4 iron, 4 sulfur cluster binding"/>
    <property type="evidence" value="ECO:0007669"/>
    <property type="project" value="UniProtKB-KW"/>
</dbReference>
<sequence>MSLKTSDLPLKQRLDKEVHNEVLRRNLIKAQNVIGANRKKMMEELGHFEEWRELCEQIRNHVIANIDGYLYQLSEKVTQNGGHIYFAKTAEEATQYIAKVCKEKNAKKVVKSKSMVTEEIGLNEVLQEIGVKVLETDLGEYVLQIVGDRPSHIVVPAIHLSRTEIRQRLHDTLGYEGSETPEEMTAFIRKTLREDFLTADVGISGCNFAIPETGSVCLVTNEGNLRLATTTPKTHIAVMGMDRMAPNFENVDPLLTLLPRSAVGSRLTSYNTWLTGPRLPGEIDGPEEFHLVVVDNGRSDLLTSEFNEMLRCIRCGACMNTCPAYRQIGGHGYGSIYPGPMGAVLTPILGGYKEFHELPNICSLCTACDSVCPVKIPLSSLILKHRENVAKLGYSKKSEKLAMSGFNFVNKHPFIWDKVVRSGNSLLNSFSNDDNSPRGFANVAVVKEWTKARDLPRNEHQESFRSWFKKHKEKRNGQK</sequence>
<dbReference type="InterPro" id="IPR024185">
    <property type="entry name" value="FTHF_cligase-like_sf"/>
</dbReference>
<evidence type="ECO:0000256" key="7">
    <source>
        <dbReference type="ARBA" id="ARBA00023014"/>
    </source>
</evidence>
<organism evidence="9 10">
    <name type="scientific">Psittacicella hinzii</name>
    <dbReference type="NCBI Taxonomy" id="2028575"/>
    <lineage>
        <taxon>Bacteria</taxon>
        <taxon>Pseudomonadati</taxon>
        <taxon>Pseudomonadota</taxon>
        <taxon>Gammaproteobacteria</taxon>
        <taxon>Pasteurellales</taxon>
        <taxon>Psittacicellaceae</taxon>
        <taxon>Psittacicella</taxon>
    </lineage>
</organism>
<evidence type="ECO:0000256" key="1">
    <source>
        <dbReference type="ARBA" id="ARBA00022448"/>
    </source>
</evidence>
<dbReference type="RefSeq" id="WP_119524962.1">
    <property type="nucleotide sequence ID" value="NZ_NRHC01000040.1"/>
</dbReference>
<reference evidence="9 10" key="1">
    <citation type="submission" date="2017-08" db="EMBL/GenBank/DDBJ databases">
        <title>Reclassification of Bisgaard taxon 37 and 44.</title>
        <authorList>
            <person name="Christensen H."/>
        </authorList>
    </citation>
    <scope>NUCLEOTIDE SEQUENCE [LARGE SCALE GENOMIC DNA]</scope>
    <source>
        <strain evidence="9 10">B96_3</strain>
    </source>
</reference>
<keyword evidence="7" id="KW-0411">Iron-sulfur</keyword>
<dbReference type="NCBIfam" id="TIGR00273">
    <property type="entry name" value="LutB/LldF family L-lactate oxidation iron-sulfur protein"/>
    <property type="match status" value="1"/>
</dbReference>
<keyword evidence="3" id="KW-0479">Metal-binding</keyword>
<accession>A0A3A1Y613</accession>
<dbReference type="InterPro" id="IPR003741">
    <property type="entry name" value="LUD_dom"/>
</dbReference>
<dbReference type="EMBL" id="NRHC01000040">
    <property type="protein sequence ID" value="RIY32941.1"/>
    <property type="molecule type" value="Genomic_DNA"/>
</dbReference>
<dbReference type="PROSITE" id="PS51379">
    <property type="entry name" value="4FE4S_FER_2"/>
    <property type="match status" value="1"/>
</dbReference>
<dbReference type="PROSITE" id="PS00198">
    <property type="entry name" value="4FE4S_FER_1"/>
    <property type="match status" value="2"/>
</dbReference>
<keyword evidence="1" id="KW-0813">Transport</keyword>
<evidence type="ECO:0000256" key="2">
    <source>
        <dbReference type="ARBA" id="ARBA00022485"/>
    </source>
</evidence>
<dbReference type="GO" id="GO:0006089">
    <property type="term" value="P:lactate metabolic process"/>
    <property type="evidence" value="ECO:0007669"/>
    <property type="project" value="InterPro"/>
</dbReference>
<dbReference type="Pfam" id="PF11870">
    <property type="entry name" value="LutB_C"/>
    <property type="match status" value="1"/>
</dbReference>
<dbReference type="InterPro" id="IPR037171">
    <property type="entry name" value="NagB/RpiA_transferase-like"/>
</dbReference>
<dbReference type="Gene3D" id="1.10.1060.10">
    <property type="entry name" value="Alpha-helical ferredoxin"/>
    <property type="match status" value="1"/>
</dbReference>
<evidence type="ECO:0000313" key="9">
    <source>
        <dbReference type="EMBL" id="RIY32941.1"/>
    </source>
</evidence>
<keyword evidence="2" id="KW-0004">4Fe-4S</keyword>
<evidence type="ECO:0000259" key="8">
    <source>
        <dbReference type="PROSITE" id="PS51379"/>
    </source>
</evidence>
<dbReference type="GO" id="GO:0046872">
    <property type="term" value="F:metal ion binding"/>
    <property type="evidence" value="ECO:0007669"/>
    <property type="project" value="UniProtKB-KW"/>
</dbReference>
<dbReference type="AlphaFoldDB" id="A0A3A1Y613"/>
<dbReference type="Gene3D" id="3.40.50.10420">
    <property type="entry name" value="NagB/RpiA/CoA transferase-like"/>
    <property type="match status" value="1"/>
</dbReference>
<evidence type="ECO:0000256" key="4">
    <source>
        <dbReference type="ARBA" id="ARBA00022737"/>
    </source>
</evidence>
<keyword evidence="5" id="KW-0249">Electron transport</keyword>
<dbReference type="InterPro" id="IPR017900">
    <property type="entry name" value="4Fe4S_Fe_S_CS"/>
</dbReference>
<dbReference type="SUPFAM" id="SSF100950">
    <property type="entry name" value="NagB/RpiA/CoA transferase-like"/>
    <property type="match status" value="1"/>
</dbReference>
<dbReference type="PANTHER" id="PTHR47153">
    <property type="entry name" value="LACTATE UTILIZATION PROTEIN B"/>
    <property type="match status" value="1"/>
</dbReference>
<proteinExistence type="predicted"/>
<comment type="caution">
    <text evidence="9">The sequence shown here is derived from an EMBL/GenBank/DDBJ whole genome shotgun (WGS) entry which is preliminary data.</text>
</comment>
<keyword evidence="10" id="KW-1185">Reference proteome</keyword>
<keyword evidence="6" id="KW-0408">Iron</keyword>
<protein>
    <submittedName>
        <fullName evidence="9">Iron-sulfur cluster-binding protein</fullName>
    </submittedName>
</protein>
<name>A0A3A1Y613_9GAMM</name>
<feature type="domain" description="4Fe-4S ferredoxin-type" evidence="8">
    <location>
        <begin position="302"/>
        <end position="333"/>
    </location>
</feature>
<dbReference type="SUPFAM" id="SSF46548">
    <property type="entry name" value="alpha-helical ferredoxin"/>
    <property type="match status" value="1"/>
</dbReference>
<dbReference type="InterPro" id="IPR024569">
    <property type="entry name" value="LutB_C"/>
</dbReference>
<evidence type="ECO:0000256" key="5">
    <source>
        <dbReference type="ARBA" id="ARBA00022982"/>
    </source>
</evidence>